<dbReference type="RefSeq" id="WP_125420070.1">
    <property type="nucleotide sequence ID" value="NZ_RWIT01000005.1"/>
</dbReference>
<name>A0A3R9N500_9BACT</name>
<dbReference type="InterPro" id="IPR029044">
    <property type="entry name" value="Nucleotide-diphossugar_trans"/>
</dbReference>
<reference evidence="2 3" key="1">
    <citation type="submission" date="2018-12" db="EMBL/GenBank/DDBJ databases">
        <authorList>
            <person name="Feng G."/>
            <person name="Zhu H."/>
        </authorList>
    </citation>
    <scope>NUCLEOTIDE SEQUENCE [LARGE SCALE GENOMIC DNA]</scope>
    <source>
        <strain evidence="2 3">KCTC 12533</strain>
    </source>
</reference>
<comment type="caution">
    <text evidence="2">The sequence shown here is derived from an EMBL/GenBank/DDBJ whole genome shotgun (WGS) entry which is preliminary data.</text>
</comment>
<dbReference type="AlphaFoldDB" id="A0A3R9N500"/>
<organism evidence="2 3">
    <name type="scientific">Hymenobacter rigui</name>
    <dbReference type="NCBI Taxonomy" id="334424"/>
    <lineage>
        <taxon>Bacteria</taxon>
        <taxon>Pseudomonadati</taxon>
        <taxon>Bacteroidota</taxon>
        <taxon>Cytophagia</taxon>
        <taxon>Cytophagales</taxon>
        <taxon>Hymenobacteraceae</taxon>
        <taxon>Hymenobacter</taxon>
    </lineage>
</organism>
<keyword evidence="2" id="KW-0808">Transferase</keyword>
<protein>
    <submittedName>
        <fullName evidence="2">Glycosyltransferase family 2 protein</fullName>
    </submittedName>
</protein>
<dbReference type="Proteomes" id="UP000273500">
    <property type="component" value="Unassembled WGS sequence"/>
</dbReference>
<accession>A0A3R9N500</accession>
<feature type="domain" description="Glycosyltransferase 2-like" evidence="1">
    <location>
        <begin position="10"/>
        <end position="135"/>
    </location>
</feature>
<dbReference type="PANTHER" id="PTHR22916">
    <property type="entry name" value="GLYCOSYLTRANSFERASE"/>
    <property type="match status" value="1"/>
</dbReference>
<dbReference type="Pfam" id="PF00535">
    <property type="entry name" value="Glycos_transf_2"/>
    <property type="match status" value="1"/>
</dbReference>
<gene>
    <name evidence="2" type="ORF">EI291_11765</name>
</gene>
<evidence type="ECO:0000259" key="1">
    <source>
        <dbReference type="Pfam" id="PF00535"/>
    </source>
</evidence>
<proteinExistence type="predicted"/>
<dbReference type="GO" id="GO:0016758">
    <property type="term" value="F:hexosyltransferase activity"/>
    <property type="evidence" value="ECO:0007669"/>
    <property type="project" value="UniProtKB-ARBA"/>
</dbReference>
<evidence type="ECO:0000313" key="3">
    <source>
        <dbReference type="Proteomes" id="UP000273500"/>
    </source>
</evidence>
<dbReference type="SUPFAM" id="SSF53448">
    <property type="entry name" value="Nucleotide-diphospho-sugar transferases"/>
    <property type="match status" value="1"/>
</dbReference>
<evidence type="ECO:0000313" key="2">
    <source>
        <dbReference type="EMBL" id="RSK48391.1"/>
    </source>
</evidence>
<keyword evidence="3" id="KW-1185">Reference proteome</keyword>
<dbReference type="EMBL" id="RWIT01000005">
    <property type="protein sequence ID" value="RSK48391.1"/>
    <property type="molecule type" value="Genomic_DNA"/>
</dbReference>
<sequence>MPTTKLPLVSVIIPVYNAGEYLRPAIDSILHQTFQDFELIIVDDYSRDESLAVARSYETDPRVTVLANEQNRGRSFTDNYGAEYARGKYIAKMDADDVALPHRLQTQVDFLEQNPTVGLTSSFMQCFGESDIVYEYPLSADAVRSFMLFNMPVANPTAFFRRSLLQEHGLRYDDTIQDTFGEDYEFIARLTQVTDIVNQPDILLHYRTLPQTLKADVHARRNAKSNQIRERQLRVFGIPFTERELHVHNTISYFPFTLGDITLAEVHAWLWKIHTFNQTRRYADPAAMLRCVAERWFLTCYLNPDKRVNSLREYRRQPLAQHHRVPAKLQGKFLLKSYVLRHL</sequence>
<dbReference type="InterPro" id="IPR001173">
    <property type="entry name" value="Glyco_trans_2-like"/>
</dbReference>
<dbReference type="Gene3D" id="3.90.550.10">
    <property type="entry name" value="Spore Coat Polysaccharide Biosynthesis Protein SpsA, Chain A"/>
    <property type="match status" value="1"/>
</dbReference>
<dbReference type="PANTHER" id="PTHR22916:SF3">
    <property type="entry name" value="UDP-GLCNAC:BETAGAL BETA-1,3-N-ACETYLGLUCOSAMINYLTRANSFERASE-LIKE PROTEIN 1"/>
    <property type="match status" value="1"/>
</dbReference>
<dbReference type="OrthoDB" id="9815829at2"/>
<dbReference type="CDD" id="cd00761">
    <property type="entry name" value="Glyco_tranf_GTA_type"/>
    <property type="match status" value="1"/>
</dbReference>